<sequence length="420" mass="48538">MSTDPVSSRLPVELLTKSNWRQVFTDLQLWLESRGLFYVCENIRDDYCSWRNFQGQIHSKKDEKKKEVEGITAGIEDLEVDRKGSLNIEKASKWDKDASAVIYWLRQCCPYDTDIIEEQGNPRDSWKALYKKYSKVKPGDLRQLEREITSFDRGSQAPGKSPEDCFSLLKVLRRRFLMQKPEKRESFTDENLFGYLLDGLVENEWKLTKDTLDAQPFLSCDDKLDILQRLWENTPFLQGPLDEGAFVANNRWPKSRASSSRQDRSPRNRARGSRCFQCLSEEHRIDVCPYKETAKEIAKEWAVQQRLNDEKLRRTYCSKPSASQQKSSKRPFSKERNVRFETPQSKNEARAYSAHDIDSEEYEDDALDTEHEDGDLLEEGMMALGGKKIVLSASHCNGVYSVDSVMPATASEFAFNANQN</sequence>
<dbReference type="STRING" id="225359.A0A2S4PIM7"/>
<feature type="region of interest" description="Disordered" evidence="1">
    <location>
        <begin position="315"/>
        <end position="370"/>
    </location>
</feature>
<evidence type="ECO:0000313" key="2">
    <source>
        <dbReference type="EMBL" id="POS81896.1"/>
    </source>
</evidence>
<evidence type="ECO:0000256" key="1">
    <source>
        <dbReference type="SAM" id="MobiDB-lite"/>
    </source>
</evidence>
<gene>
    <name evidence="2" type="ORF">EPUL_005981</name>
</gene>
<organism evidence="2 3">
    <name type="scientific">Erysiphe pulchra</name>
    <dbReference type="NCBI Taxonomy" id="225359"/>
    <lineage>
        <taxon>Eukaryota</taxon>
        <taxon>Fungi</taxon>
        <taxon>Dikarya</taxon>
        <taxon>Ascomycota</taxon>
        <taxon>Pezizomycotina</taxon>
        <taxon>Leotiomycetes</taxon>
        <taxon>Erysiphales</taxon>
        <taxon>Erysiphaceae</taxon>
        <taxon>Erysiphe</taxon>
    </lineage>
</organism>
<evidence type="ECO:0000313" key="3">
    <source>
        <dbReference type="Proteomes" id="UP000237438"/>
    </source>
</evidence>
<keyword evidence="3" id="KW-1185">Reference proteome</keyword>
<name>A0A2S4PIM7_9PEZI</name>
<dbReference type="EMBL" id="PEDP01006205">
    <property type="protein sequence ID" value="POS81896.1"/>
    <property type="molecule type" value="Genomic_DNA"/>
</dbReference>
<accession>A0A2S4PIM7</accession>
<dbReference type="OrthoDB" id="1626798at2759"/>
<reference evidence="2 3" key="1">
    <citation type="submission" date="2017-10" db="EMBL/GenBank/DDBJ databases">
        <title>Development of genomic resources for the powdery mildew, Erysiphe pulchra.</title>
        <authorList>
            <person name="Wadl P.A."/>
            <person name="Mack B.M."/>
            <person name="Moore G."/>
            <person name="Beltz S.B."/>
        </authorList>
    </citation>
    <scope>NUCLEOTIDE SEQUENCE [LARGE SCALE GENOMIC DNA]</scope>
    <source>
        <strain evidence="2">Cflorida</strain>
    </source>
</reference>
<proteinExistence type="predicted"/>
<comment type="caution">
    <text evidence="2">The sequence shown here is derived from an EMBL/GenBank/DDBJ whole genome shotgun (WGS) entry which is preliminary data.</text>
</comment>
<dbReference type="Proteomes" id="UP000237438">
    <property type="component" value="Unassembled WGS sequence"/>
</dbReference>
<feature type="compositionally biased region" description="Acidic residues" evidence="1">
    <location>
        <begin position="358"/>
        <end position="370"/>
    </location>
</feature>
<feature type="non-terminal residue" evidence="2">
    <location>
        <position position="420"/>
    </location>
</feature>
<dbReference type="AlphaFoldDB" id="A0A2S4PIM7"/>
<feature type="compositionally biased region" description="Basic and acidic residues" evidence="1">
    <location>
        <begin position="347"/>
        <end position="357"/>
    </location>
</feature>
<protein>
    <submittedName>
        <fullName evidence="2">Uncharacterized protein</fullName>
    </submittedName>
</protein>